<evidence type="ECO:0000256" key="3">
    <source>
        <dbReference type="ARBA" id="ARBA00004721"/>
    </source>
</evidence>
<evidence type="ECO:0000256" key="11">
    <source>
        <dbReference type="ARBA" id="ARBA00023033"/>
    </source>
</evidence>
<evidence type="ECO:0000256" key="12">
    <source>
        <dbReference type="ARBA" id="ARBA00023136"/>
    </source>
</evidence>
<evidence type="ECO:0000256" key="7">
    <source>
        <dbReference type="ARBA" id="ARBA00022723"/>
    </source>
</evidence>
<evidence type="ECO:0000313" key="15">
    <source>
        <dbReference type="EMBL" id="KAF7342337.1"/>
    </source>
</evidence>
<keyword evidence="12 14" id="KW-0472">Membrane</keyword>
<dbReference type="InterPro" id="IPR001128">
    <property type="entry name" value="Cyt_P450"/>
</dbReference>
<protein>
    <submittedName>
        <fullName evidence="15">Cytochrome P450</fullName>
    </submittedName>
</protein>
<evidence type="ECO:0000256" key="10">
    <source>
        <dbReference type="ARBA" id="ARBA00023004"/>
    </source>
</evidence>
<evidence type="ECO:0000256" key="2">
    <source>
        <dbReference type="ARBA" id="ARBA00004370"/>
    </source>
</evidence>
<evidence type="ECO:0000256" key="13">
    <source>
        <dbReference type="PIRSR" id="PIRSR602401-1"/>
    </source>
</evidence>
<dbReference type="PANTHER" id="PTHR24305:SF166">
    <property type="entry name" value="CYTOCHROME P450 12A4, MITOCHONDRIAL-RELATED"/>
    <property type="match status" value="1"/>
</dbReference>
<dbReference type="GO" id="GO:0005506">
    <property type="term" value="F:iron ion binding"/>
    <property type="evidence" value="ECO:0007669"/>
    <property type="project" value="InterPro"/>
</dbReference>
<keyword evidence="9" id="KW-0560">Oxidoreductase</keyword>
<dbReference type="Pfam" id="PF00067">
    <property type="entry name" value="p450"/>
    <property type="match status" value="1"/>
</dbReference>
<keyword evidence="10 13" id="KW-0408">Iron</keyword>
<organism evidence="15 16">
    <name type="scientific">Mycena venus</name>
    <dbReference type="NCBI Taxonomy" id="2733690"/>
    <lineage>
        <taxon>Eukaryota</taxon>
        <taxon>Fungi</taxon>
        <taxon>Dikarya</taxon>
        <taxon>Basidiomycota</taxon>
        <taxon>Agaricomycotina</taxon>
        <taxon>Agaricomycetes</taxon>
        <taxon>Agaricomycetidae</taxon>
        <taxon>Agaricales</taxon>
        <taxon>Marasmiineae</taxon>
        <taxon>Mycenaceae</taxon>
        <taxon>Mycena</taxon>
    </lineage>
</organism>
<comment type="caution">
    <text evidence="15">The sequence shown here is derived from an EMBL/GenBank/DDBJ whole genome shotgun (WGS) entry which is preliminary data.</text>
</comment>
<name>A0A8H6XKW6_9AGAR</name>
<feature type="binding site" description="axial binding residue" evidence="13">
    <location>
        <position position="466"/>
    </location>
    <ligand>
        <name>heme</name>
        <dbReference type="ChEBI" id="CHEBI:30413"/>
    </ligand>
    <ligandPart>
        <name>Fe</name>
        <dbReference type="ChEBI" id="CHEBI:18248"/>
    </ligandPart>
</feature>
<dbReference type="Proteomes" id="UP000620124">
    <property type="component" value="Unassembled WGS sequence"/>
</dbReference>
<sequence length="523" mass="58070">METLKSISHHNMGSGPVFVGIALILGTYMAFRRRSTIRNIPGPPSPSWIFGNMRQLLLSREYGDYEFQWQRLYGPVYRVKGCFGQDRLIVADPLALQHVLNSPFFEHGPTLDNAVSLLFDESCLMAAKGIYVVFAEFSVLMRTMHVGFTASVVQDYRPVFERVAQAMTEQFEKFSASPTDVCPTLSEATLNAISQAALGYSTQELGKEFVSNNAQVMALASSQSAAQIFADAVVVRLPKWIWRAATRLPAATLNTIRTAKYFTKELGEKVVAEKIDAARRGSTMEIDVFDMLCDSEKKATLTSSEVIAQTGIILVAGQETTTNTLALGLVELARHPKFQDELRAEIHSSLGTVDYDNMPLLNAFIKETLRLYPSGAFQEKMATQDTVIPLARAIRTRTGDHHITGAMRFPYFLCMLIIHDCRLEALWGEDACDFRPSRWLDGTTYQGHALGPYANLLSFFGGPRVCLGWRFAILEMQVFFSELVGKFSFAVPEGGSIHTRLANTLMPAMPNGKKGAPLCITRI</sequence>
<keyword evidence="11" id="KW-0503">Monooxygenase</keyword>
<dbReference type="SUPFAM" id="SSF48264">
    <property type="entry name" value="Cytochrome P450"/>
    <property type="match status" value="1"/>
</dbReference>
<comment type="pathway">
    <text evidence="3">Secondary metabolite biosynthesis; terpenoid biosynthesis.</text>
</comment>
<dbReference type="GO" id="GO:0016020">
    <property type="term" value="C:membrane"/>
    <property type="evidence" value="ECO:0007669"/>
    <property type="project" value="UniProtKB-SubCell"/>
</dbReference>
<proteinExistence type="inferred from homology"/>
<feature type="transmembrane region" description="Helical" evidence="14">
    <location>
        <begin position="12"/>
        <end position="31"/>
    </location>
</feature>
<comment type="similarity">
    <text evidence="4">Belongs to the cytochrome P450 family.</text>
</comment>
<reference evidence="15" key="1">
    <citation type="submission" date="2020-05" db="EMBL/GenBank/DDBJ databases">
        <title>Mycena genomes resolve the evolution of fungal bioluminescence.</title>
        <authorList>
            <person name="Tsai I.J."/>
        </authorList>
    </citation>
    <scope>NUCLEOTIDE SEQUENCE</scope>
    <source>
        <strain evidence="15">CCC161011</strain>
    </source>
</reference>
<dbReference type="Gene3D" id="1.10.630.10">
    <property type="entry name" value="Cytochrome P450"/>
    <property type="match status" value="1"/>
</dbReference>
<accession>A0A8H6XKW6</accession>
<evidence type="ECO:0000256" key="9">
    <source>
        <dbReference type="ARBA" id="ARBA00023002"/>
    </source>
</evidence>
<keyword evidence="5 13" id="KW-0349">Heme</keyword>
<evidence type="ECO:0000256" key="14">
    <source>
        <dbReference type="SAM" id="Phobius"/>
    </source>
</evidence>
<keyword evidence="8 14" id="KW-1133">Transmembrane helix</keyword>
<dbReference type="GO" id="GO:0016705">
    <property type="term" value="F:oxidoreductase activity, acting on paired donors, with incorporation or reduction of molecular oxygen"/>
    <property type="evidence" value="ECO:0007669"/>
    <property type="project" value="InterPro"/>
</dbReference>
<dbReference type="InterPro" id="IPR002401">
    <property type="entry name" value="Cyt_P450_E_grp-I"/>
</dbReference>
<dbReference type="GO" id="GO:0020037">
    <property type="term" value="F:heme binding"/>
    <property type="evidence" value="ECO:0007669"/>
    <property type="project" value="InterPro"/>
</dbReference>
<keyword evidence="7 13" id="KW-0479">Metal-binding</keyword>
<evidence type="ECO:0000256" key="8">
    <source>
        <dbReference type="ARBA" id="ARBA00022989"/>
    </source>
</evidence>
<dbReference type="EMBL" id="JACAZI010000017">
    <property type="protein sequence ID" value="KAF7342337.1"/>
    <property type="molecule type" value="Genomic_DNA"/>
</dbReference>
<keyword evidence="6 14" id="KW-0812">Transmembrane</keyword>
<dbReference type="InterPro" id="IPR036396">
    <property type="entry name" value="Cyt_P450_sf"/>
</dbReference>
<keyword evidence="16" id="KW-1185">Reference proteome</keyword>
<evidence type="ECO:0000256" key="1">
    <source>
        <dbReference type="ARBA" id="ARBA00001971"/>
    </source>
</evidence>
<evidence type="ECO:0000313" key="16">
    <source>
        <dbReference type="Proteomes" id="UP000620124"/>
    </source>
</evidence>
<dbReference type="PRINTS" id="PR00385">
    <property type="entry name" value="P450"/>
</dbReference>
<evidence type="ECO:0000256" key="4">
    <source>
        <dbReference type="ARBA" id="ARBA00010617"/>
    </source>
</evidence>
<comment type="cofactor">
    <cofactor evidence="1 13">
        <name>heme</name>
        <dbReference type="ChEBI" id="CHEBI:30413"/>
    </cofactor>
</comment>
<dbReference type="PRINTS" id="PR00463">
    <property type="entry name" value="EP450I"/>
</dbReference>
<dbReference type="GO" id="GO:0004497">
    <property type="term" value="F:monooxygenase activity"/>
    <property type="evidence" value="ECO:0007669"/>
    <property type="project" value="UniProtKB-KW"/>
</dbReference>
<dbReference type="InterPro" id="IPR050121">
    <property type="entry name" value="Cytochrome_P450_monoxygenase"/>
</dbReference>
<evidence type="ECO:0000256" key="6">
    <source>
        <dbReference type="ARBA" id="ARBA00022692"/>
    </source>
</evidence>
<dbReference type="AlphaFoldDB" id="A0A8H6XKW6"/>
<dbReference type="OrthoDB" id="1470350at2759"/>
<gene>
    <name evidence="15" type="ORF">MVEN_01822200</name>
</gene>
<comment type="subcellular location">
    <subcellularLocation>
        <location evidence="2">Membrane</location>
    </subcellularLocation>
</comment>
<evidence type="ECO:0000256" key="5">
    <source>
        <dbReference type="ARBA" id="ARBA00022617"/>
    </source>
</evidence>
<dbReference type="PANTHER" id="PTHR24305">
    <property type="entry name" value="CYTOCHROME P450"/>
    <property type="match status" value="1"/>
</dbReference>